<dbReference type="InterPro" id="IPR017441">
    <property type="entry name" value="Protein_kinase_ATP_BS"/>
</dbReference>
<organism evidence="11 12">
    <name type="scientific">Magallana gigas</name>
    <name type="common">Pacific oyster</name>
    <name type="synonym">Crassostrea gigas</name>
    <dbReference type="NCBI Taxonomy" id="29159"/>
    <lineage>
        <taxon>Eukaryota</taxon>
        <taxon>Metazoa</taxon>
        <taxon>Spiralia</taxon>
        <taxon>Lophotrochozoa</taxon>
        <taxon>Mollusca</taxon>
        <taxon>Bivalvia</taxon>
        <taxon>Autobranchia</taxon>
        <taxon>Pteriomorphia</taxon>
        <taxon>Ostreida</taxon>
        <taxon>Ostreoidea</taxon>
        <taxon>Ostreidae</taxon>
        <taxon>Magallana</taxon>
    </lineage>
</organism>
<dbReference type="PANTHER" id="PTHR22969:SF15">
    <property type="entry name" value="FI05319P"/>
    <property type="match status" value="1"/>
</dbReference>
<dbReference type="Gene3D" id="3.30.200.20">
    <property type="entry name" value="Phosphorylase Kinase, domain 1"/>
    <property type="match status" value="1"/>
</dbReference>
<dbReference type="Gene3D" id="1.10.510.10">
    <property type="entry name" value="Transferase(Phosphotransferase) domain 1"/>
    <property type="match status" value="1"/>
</dbReference>
<keyword evidence="12" id="KW-1185">Reference proteome</keyword>
<keyword evidence="7 8" id="KW-0067">ATP-binding</keyword>
<dbReference type="EnsemblMetazoa" id="G30487.1">
    <property type="protein sequence ID" value="G30487.1:cds"/>
    <property type="gene ID" value="G30487"/>
</dbReference>
<dbReference type="FunFam" id="1.10.510.10:FF:000100">
    <property type="entry name" value="inhibitor of nuclear factor kappa-B kinase subunit epsilon"/>
    <property type="match status" value="1"/>
</dbReference>
<accession>A0A8W8LYW7</accession>
<dbReference type="InterPro" id="IPR041087">
    <property type="entry name" value="TBK1_ULD"/>
</dbReference>
<dbReference type="PROSITE" id="PS00107">
    <property type="entry name" value="PROTEIN_KINASE_ATP"/>
    <property type="match status" value="1"/>
</dbReference>
<evidence type="ECO:0000313" key="11">
    <source>
        <dbReference type="EnsemblMetazoa" id="G30487.1:cds"/>
    </source>
</evidence>
<keyword evidence="6" id="KW-0418">Kinase</keyword>
<evidence type="ECO:0000256" key="9">
    <source>
        <dbReference type="SAM" id="MobiDB-lite"/>
    </source>
</evidence>
<name>A0A8W8LYW7_MAGGI</name>
<dbReference type="Gene3D" id="3.10.20.90">
    <property type="entry name" value="Phosphatidylinositol 3-kinase Catalytic Subunit, Chain A, domain 1"/>
    <property type="match status" value="1"/>
</dbReference>
<dbReference type="GO" id="GO:0005524">
    <property type="term" value="F:ATP binding"/>
    <property type="evidence" value="ECO:0007669"/>
    <property type="project" value="UniProtKB-UniRule"/>
</dbReference>
<keyword evidence="4" id="KW-0808">Transferase</keyword>
<sequence length="857" mass="97381">MVIGYKQNERYCGADCLKGDMSSVPDRTYSSCQNYTWSTTDILGRGATAVVFKARNKTSGEVFAVKVFHDRVSTYHSSVPERELDLLRRMKHRNVIGILGREKEIGTGNDVIVMEYCSGGSLYSMLDKPKYAFGFPEEEFLIVLHDISDGVAYLRKNQIIHRDIKPGNIMRKIDENGRSVYMLTDFGAARALEEEETFTSIYGTEEYLDPNMYERAVLRRTTGNVYDADVDLWSLGVTIYHVATGSLPFQPYGGRSNATTMHFITTEKKSGVISGKQRSEGGDIEWSTELPRTCSLSASLKSFVTPMIAGLLESNQKMRWTFDKFFYSTNDIMNKITVKVFDCSTGINNKLYIDKTDRYAQFQEAVAKTTEIAAGEQLILFHNRELSEIIEGTIQMQNWPKNLIRGQVYLYQREKLDQQRLVLPEIPPLPQFPSKVTLDRDCYVAHKMAAISCLMERYIAMCIIQQEIMLQSENYLRDYILRITRKINNCIPDMCKMLQEHKSRQNVFYDCYDSELRMCVILRKPNPTSTTEAEFLRLFDRLHEVVEDKNPWTVLNKAESRSHECKVYMEVLMQKIKEQEDEAIAVCVGCLEEDHCMQKAEYINSKVCDIHLVFLRHKKQRILPEEESFGHEADRAKLMDLCVQIVSLLQSHCLLNLTRVYNVVGKQISLLLKNLQRTKKVEQNITSVTECCEKLSKRMERMETECKELSSKLIPAVHSLMINNQSIGQGIPETTGQKPGNSGTDSGYGTKEVSSTSGIVSKQASQISSDPGYYSPQQSSIGQSALSKFKEMTTSTSRFPSSGFISIAHKLESGFQSLNKDSITVSQNLEENTKILEEQNKMVAQLSQLGLAGSEDT</sequence>
<dbReference type="Pfam" id="PF00069">
    <property type="entry name" value="Pkinase"/>
    <property type="match status" value="1"/>
</dbReference>
<keyword evidence="3" id="KW-0723">Serine/threonine-protein kinase</keyword>
<keyword evidence="2" id="KW-0963">Cytoplasm</keyword>
<dbReference type="GO" id="GO:0005737">
    <property type="term" value="C:cytoplasm"/>
    <property type="evidence" value="ECO:0007669"/>
    <property type="project" value="UniProtKB-SubCell"/>
</dbReference>
<proteinExistence type="predicted"/>
<dbReference type="InterPro" id="IPR000719">
    <property type="entry name" value="Prot_kinase_dom"/>
</dbReference>
<evidence type="ECO:0000259" key="10">
    <source>
        <dbReference type="PROSITE" id="PS50011"/>
    </source>
</evidence>
<dbReference type="SUPFAM" id="SSF56112">
    <property type="entry name" value="Protein kinase-like (PK-like)"/>
    <property type="match status" value="1"/>
</dbReference>
<evidence type="ECO:0000256" key="7">
    <source>
        <dbReference type="ARBA" id="ARBA00022840"/>
    </source>
</evidence>
<evidence type="ECO:0000313" key="12">
    <source>
        <dbReference type="Proteomes" id="UP000005408"/>
    </source>
</evidence>
<dbReference type="InterPro" id="IPR011009">
    <property type="entry name" value="Kinase-like_dom_sf"/>
</dbReference>
<evidence type="ECO:0000256" key="5">
    <source>
        <dbReference type="ARBA" id="ARBA00022741"/>
    </source>
</evidence>
<evidence type="ECO:0000256" key="4">
    <source>
        <dbReference type="ARBA" id="ARBA00022679"/>
    </source>
</evidence>
<feature type="binding site" evidence="8">
    <location>
        <position position="66"/>
    </location>
    <ligand>
        <name>ATP</name>
        <dbReference type="ChEBI" id="CHEBI:30616"/>
    </ligand>
</feature>
<dbReference type="PROSITE" id="PS50011">
    <property type="entry name" value="PROTEIN_KINASE_DOM"/>
    <property type="match status" value="1"/>
</dbReference>
<evidence type="ECO:0000256" key="2">
    <source>
        <dbReference type="ARBA" id="ARBA00022490"/>
    </source>
</evidence>
<dbReference type="PANTHER" id="PTHR22969">
    <property type="entry name" value="IKB KINASE"/>
    <property type="match status" value="1"/>
</dbReference>
<dbReference type="Pfam" id="PF18396">
    <property type="entry name" value="TBK1_ULD"/>
    <property type="match status" value="1"/>
</dbReference>
<keyword evidence="5 8" id="KW-0547">Nucleotide-binding</keyword>
<dbReference type="Gene3D" id="1.20.1270.420">
    <property type="match status" value="1"/>
</dbReference>
<evidence type="ECO:0000256" key="3">
    <source>
        <dbReference type="ARBA" id="ARBA00022527"/>
    </source>
</evidence>
<feature type="domain" description="Protein kinase" evidence="10">
    <location>
        <begin position="37"/>
        <end position="333"/>
    </location>
</feature>
<evidence type="ECO:0000256" key="1">
    <source>
        <dbReference type="ARBA" id="ARBA00004496"/>
    </source>
</evidence>
<feature type="region of interest" description="Disordered" evidence="9">
    <location>
        <begin position="728"/>
        <end position="779"/>
    </location>
</feature>
<dbReference type="CDD" id="cd12219">
    <property type="entry name" value="Ubl_TBK1_like"/>
    <property type="match status" value="1"/>
</dbReference>
<dbReference type="InterPro" id="IPR051180">
    <property type="entry name" value="IKK"/>
</dbReference>
<evidence type="ECO:0000256" key="8">
    <source>
        <dbReference type="PROSITE-ProRule" id="PRU10141"/>
    </source>
</evidence>
<reference evidence="11" key="1">
    <citation type="submission" date="2022-08" db="UniProtKB">
        <authorList>
            <consortium name="EnsemblMetazoa"/>
        </authorList>
    </citation>
    <scope>IDENTIFICATION</scope>
    <source>
        <strain evidence="11">05x7-T-G4-1.051#20</strain>
    </source>
</reference>
<dbReference type="AlphaFoldDB" id="A0A8W8LYW7"/>
<comment type="subcellular location">
    <subcellularLocation>
        <location evidence="1">Cytoplasm</location>
    </subcellularLocation>
</comment>
<protein>
    <recommendedName>
        <fullName evidence="10">Protein kinase domain-containing protein</fullName>
    </recommendedName>
</protein>
<evidence type="ECO:0000256" key="6">
    <source>
        <dbReference type="ARBA" id="ARBA00022777"/>
    </source>
</evidence>
<dbReference type="SMART" id="SM00220">
    <property type="entry name" value="S_TKc"/>
    <property type="match status" value="1"/>
</dbReference>
<dbReference type="Proteomes" id="UP000005408">
    <property type="component" value="Unassembled WGS sequence"/>
</dbReference>
<dbReference type="GO" id="GO:0004674">
    <property type="term" value="F:protein serine/threonine kinase activity"/>
    <property type="evidence" value="ECO:0007669"/>
    <property type="project" value="UniProtKB-KW"/>
</dbReference>